<dbReference type="Gene3D" id="1.10.730.10">
    <property type="entry name" value="Isoleucyl-tRNA Synthetase, Domain 1"/>
    <property type="match status" value="1"/>
</dbReference>
<dbReference type="GO" id="GO:0006431">
    <property type="term" value="P:methionyl-tRNA aminoacylation"/>
    <property type="evidence" value="ECO:0007669"/>
    <property type="project" value="UniProtKB-UniRule"/>
</dbReference>
<dbReference type="Proteomes" id="UP000220629">
    <property type="component" value="Unassembled WGS sequence"/>
</dbReference>
<protein>
    <recommendedName>
        <fullName evidence="16">Methionine--tRNA ligase</fullName>
        <ecNumber evidence="16">6.1.1.10</ecNumber>
    </recommendedName>
    <alternativeName>
        <fullName evidence="16">Methionyl-tRNA synthetase</fullName>
        <shortName evidence="16">MetRS</shortName>
    </alternativeName>
</protein>
<dbReference type="Gene3D" id="2.20.28.20">
    <property type="entry name" value="Methionyl-tRNA synthetase, Zn-domain"/>
    <property type="match status" value="1"/>
</dbReference>
<feature type="short sequence motif" description="'HIGH' region" evidence="16">
    <location>
        <begin position="27"/>
        <end position="37"/>
    </location>
</feature>
<comment type="caution">
    <text evidence="19">The sequence shown here is derived from an EMBL/GenBank/DDBJ whole genome shotgun (WGS) entry which is preliminary data.</text>
</comment>
<evidence type="ECO:0000256" key="1">
    <source>
        <dbReference type="ARBA" id="ARBA00003314"/>
    </source>
</evidence>
<dbReference type="InterPro" id="IPR002547">
    <property type="entry name" value="tRNA-bd_dom"/>
</dbReference>
<dbReference type="RefSeq" id="WP_098153687.1">
    <property type="nucleotide sequence ID" value="NZ_CADEXX010000004.1"/>
</dbReference>
<dbReference type="InterPro" id="IPR015413">
    <property type="entry name" value="Methionyl/Leucyl_tRNA_Synth"/>
</dbReference>
<dbReference type="EMBL" id="PDDY01000004">
    <property type="protein sequence ID" value="PEH37213.1"/>
    <property type="molecule type" value="Genomic_DNA"/>
</dbReference>
<evidence type="ECO:0000256" key="5">
    <source>
        <dbReference type="ARBA" id="ARBA00022490"/>
    </source>
</evidence>
<evidence type="ECO:0000256" key="3">
    <source>
        <dbReference type="ARBA" id="ARBA00008258"/>
    </source>
</evidence>
<evidence type="ECO:0000256" key="2">
    <source>
        <dbReference type="ARBA" id="ARBA00004496"/>
    </source>
</evidence>
<feature type="short sequence motif" description="'KMSKS' region" evidence="16">
    <location>
        <begin position="348"/>
        <end position="352"/>
    </location>
</feature>
<dbReference type="PROSITE" id="PS00178">
    <property type="entry name" value="AA_TRNA_LIGASE_I"/>
    <property type="match status" value="1"/>
</dbReference>
<keyword evidence="5 16" id="KW-0963">Cytoplasm</keyword>
<feature type="binding site" evidence="16">
    <location>
        <position position="174"/>
    </location>
    <ligand>
        <name>Zn(2+)</name>
        <dbReference type="ChEBI" id="CHEBI:29105"/>
    </ligand>
</feature>
<evidence type="ECO:0000256" key="6">
    <source>
        <dbReference type="ARBA" id="ARBA00022555"/>
    </source>
</evidence>
<dbReference type="CDD" id="cd07957">
    <property type="entry name" value="Anticodon_Ia_Met"/>
    <property type="match status" value="1"/>
</dbReference>
<evidence type="ECO:0000256" key="4">
    <source>
        <dbReference type="ARBA" id="ARBA00011738"/>
    </source>
</evidence>
<dbReference type="Pfam" id="PF09334">
    <property type="entry name" value="tRNA-synt_1g"/>
    <property type="match status" value="1"/>
</dbReference>
<dbReference type="CDD" id="cd00814">
    <property type="entry name" value="MetRS_core"/>
    <property type="match status" value="1"/>
</dbReference>
<evidence type="ECO:0000256" key="7">
    <source>
        <dbReference type="ARBA" id="ARBA00022598"/>
    </source>
</evidence>
<keyword evidence="12 16" id="KW-0694">RNA-binding</keyword>
<keyword evidence="8 16" id="KW-0479">Metal-binding</keyword>
<evidence type="ECO:0000256" key="11">
    <source>
        <dbReference type="ARBA" id="ARBA00022840"/>
    </source>
</evidence>
<feature type="binding site" evidence="16">
    <location>
        <position position="161"/>
    </location>
    <ligand>
        <name>Zn(2+)</name>
        <dbReference type="ChEBI" id="CHEBI:29105"/>
    </ligand>
</feature>
<dbReference type="NCBIfam" id="TIGR00399">
    <property type="entry name" value="metG_C_term"/>
    <property type="match status" value="1"/>
</dbReference>
<evidence type="ECO:0000256" key="14">
    <source>
        <dbReference type="ARBA" id="ARBA00023146"/>
    </source>
</evidence>
<dbReference type="AlphaFoldDB" id="A0A2A7S151"/>
<evidence type="ECO:0000256" key="13">
    <source>
        <dbReference type="ARBA" id="ARBA00022917"/>
    </source>
</evidence>
<dbReference type="GO" id="GO:0000049">
    <property type="term" value="F:tRNA binding"/>
    <property type="evidence" value="ECO:0007669"/>
    <property type="project" value="UniProtKB-UniRule"/>
</dbReference>
<sequence>MSASDLNTVQAGAPSSRRQILVTSALPYANGQIHIGHLVEYIQTDIWVRTLRMHGHEVYYIGADDTHGTPIMLRAEQEGLSPKQLIERVWGEHKRDFDSFGISFDNFYTTDSEENRVLSENIYLALKEAGLIDERDIEQAYDPVKEMFLPDRFIKGECPKCHAKDQYGDSCEVCGSTYQPTELINPYSVVSGATPVRKTSTHHFFKLSDPRCENFLRGWVGGLAQPEATNKMREWLGDAGEARLADWDISRDAPYFGFEIPGAPGKYFYVWLDAPVGYYASFKNLADKLGLDFEAWTRPGSAAEQYHFIGKDILYFHTLFWPAMLEFSGHRTPTNVFAHGFLTVDGAKMSKSRGTFITAKSVIDTGMNPEWLRYYYAAKLNATMEDLDLNLADFQARVNSDLVGKYVNIASRAAGFLIKRFEGRVQDSAMNHPLLASLREAIPQIAAHYEAREYSRALRQTMELADAVNGYVDTAKPWEQAKDPANAVALHETCSVSLEAFRLLSLALKPVLPKLVEAVEAFLGIAPLSWASAATPLSSTQPINAYQHLMTRVDPKQIEALLAANRDSLGATDAAASAEGAAKASKDAKDAKKKPAKEAAAPAGDGTISIDDFTKIDLRIAKIVACQAVEGSDKLLQLTLDVGEASTRNVFSGIKSAYKPEDLVGKLTVMVANLAPRKMKFGMSEGMVLAASSKDENAEPGLYILEPHSGAKPGMRVS</sequence>
<feature type="domain" description="TRNA-binding" evidence="18">
    <location>
        <begin position="612"/>
        <end position="718"/>
    </location>
</feature>
<organism evidence="19 20">
    <name type="scientific">Burkholderia gladioli</name>
    <name type="common">Pseudomonas marginata</name>
    <name type="synonym">Phytomonas marginata</name>
    <dbReference type="NCBI Taxonomy" id="28095"/>
    <lineage>
        <taxon>Bacteria</taxon>
        <taxon>Pseudomonadati</taxon>
        <taxon>Pseudomonadota</taxon>
        <taxon>Betaproteobacteria</taxon>
        <taxon>Burkholderiales</taxon>
        <taxon>Burkholderiaceae</taxon>
        <taxon>Burkholderia</taxon>
    </lineage>
</organism>
<evidence type="ECO:0000256" key="9">
    <source>
        <dbReference type="ARBA" id="ARBA00022741"/>
    </source>
</evidence>
<dbReference type="InterPro" id="IPR009080">
    <property type="entry name" value="tRNAsynth_Ia_anticodon-bd"/>
</dbReference>
<evidence type="ECO:0000313" key="20">
    <source>
        <dbReference type="Proteomes" id="UP000220629"/>
    </source>
</evidence>
<dbReference type="SUPFAM" id="SSF47323">
    <property type="entry name" value="Anticodon-binding domain of a subclass of class I aminoacyl-tRNA synthetases"/>
    <property type="match status" value="1"/>
</dbReference>
<dbReference type="InterPro" id="IPR001412">
    <property type="entry name" value="aa-tRNA-synth_I_CS"/>
</dbReference>
<dbReference type="FunFam" id="2.20.28.20:FF:000001">
    <property type="entry name" value="Methionine--tRNA ligase"/>
    <property type="match status" value="1"/>
</dbReference>
<feature type="binding site" evidence="16">
    <location>
        <position position="171"/>
    </location>
    <ligand>
        <name>Zn(2+)</name>
        <dbReference type="ChEBI" id="CHEBI:29105"/>
    </ligand>
</feature>
<dbReference type="InterPro" id="IPR013155">
    <property type="entry name" value="M/V/L/I-tRNA-synth_anticd-bd"/>
</dbReference>
<dbReference type="GO" id="GO:0005524">
    <property type="term" value="F:ATP binding"/>
    <property type="evidence" value="ECO:0007669"/>
    <property type="project" value="UniProtKB-UniRule"/>
</dbReference>
<dbReference type="InterPro" id="IPR014729">
    <property type="entry name" value="Rossmann-like_a/b/a_fold"/>
</dbReference>
<proteinExistence type="inferred from homology"/>
<evidence type="ECO:0000313" key="19">
    <source>
        <dbReference type="EMBL" id="PEH37213.1"/>
    </source>
</evidence>
<accession>A0A2A7S151</accession>
<evidence type="ECO:0000256" key="10">
    <source>
        <dbReference type="ARBA" id="ARBA00022833"/>
    </source>
</evidence>
<name>A0A2A7S151_BURGA</name>
<dbReference type="Gene3D" id="3.40.50.620">
    <property type="entry name" value="HUPs"/>
    <property type="match status" value="1"/>
</dbReference>
<dbReference type="PANTHER" id="PTHR45765:SF1">
    <property type="entry name" value="METHIONINE--TRNA LIGASE, CYTOPLASMIC"/>
    <property type="match status" value="1"/>
</dbReference>
<gene>
    <name evidence="16" type="primary">metG</name>
    <name evidence="19" type="ORF">CRM94_21920</name>
</gene>
<feature type="binding site" evidence="16">
    <location>
        <position position="158"/>
    </location>
    <ligand>
        <name>Zn(2+)</name>
        <dbReference type="ChEBI" id="CHEBI:29105"/>
    </ligand>
</feature>
<feature type="region of interest" description="Disordered" evidence="17">
    <location>
        <begin position="583"/>
        <end position="603"/>
    </location>
</feature>
<keyword evidence="9 16" id="KW-0547">Nucleotide-binding</keyword>
<evidence type="ECO:0000256" key="12">
    <source>
        <dbReference type="ARBA" id="ARBA00022884"/>
    </source>
</evidence>
<dbReference type="FunFam" id="2.40.50.140:FF:000042">
    <property type="entry name" value="Methionine--tRNA ligase"/>
    <property type="match status" value="1"/>
</dbReference>
<dbReference type="InterPro" id="IPR033911">
    <property type="entry name" value="MetRS_core"/>
</dbReference>
<keyword evidence="13 16" id="KW-0648">Protein biosynthesis</keyword>
<dbReference type="InterPro" id="IPR041872">
    <property type="entry name" value="Anticodon_Met"/>
</dbReference>
<dbReference type="InterPro" id="IPR012340">
    <property type="entry name" value="NA-bd_OB-fold"/>
</dbReference>
<dbReference type="SUPFAM" id="SSF57770">
    <property type="entry name" value="Methionyl-tRNA synthetase (MetRS), Zn-domain"/>
    <property type="match status" value="1"/>
</dbReference>
<keyword evidence="14 16" id="KW-0030">Aminoacyl-tRNA synthetase</keyword>
<reference evidence="20" key="1">
    <citation type="submission" date="2017-09" db="EMBL/GenBank/DDBJ databases">
        <title>FDA dAtabase for Regulatory Grade micrObial Sequences (FDA-ARGOS): Supporting development and validation of Infectious Disease Dx tests.</title>
        <authorList>
            <person name="Minogue T."/>
            <person name="Wolcott M."/>
            <person name="Wasieloski L."/>
            <person name="Aguilar W."/>
            <person name="Moore D."/>
            <person name="Tallon L."/>
            <person name="Sadzewicz L."/>
            <person name="Ott S."/>
            <person name="Zhao X."/>
            <person name="Nagaraj S."/>
            <person name="Vavikolanu K."/>
            <person name="Aluvathingal J."/>
            <person name="Nadendla S."/>
            <person name="Sichtig H."/>
        </authorList>
    </citation>
    <scope>NUCLEOTIDE SEQUENCE [LARGE SCALE GENOMIC DNA]</scope>
    <source>
        <strain evidence="20">FDAARGOS_390</strain>
    </source>
</reference>
<keyword evidence="6 16" id="KW-0820">tRNA-binding</keyword>
<keyword evidence="11 16" id="KW-0067">ATP-binding</keyword>
<evidence type="ECO:0000259" key="18">
    <source>
        <dbReference type="PROSITE" id="PS50886"/>
    </source>
</evidence>
<keyword evidence="7 16" id="KW-0436">Ligase</keyword>
<comment type="subcellular location">
    <subcellularLocation>
        <location evidence="2 16">Cytoplasm</location>
    </subcellularLocation>
</comment>
<evidence type="ECO:0000256" key="15">
    <source>
        <dbReference type="ARBA" id="ARBA00047364"/>
    </source>
</evidence>
<dbReference type="PRINTS" id="PR01041">
    <property type="entry name" value="TRNASYNTHMET"/>
</dbReference>
<dbReference type="InterPro" id="IPR023458">
    <property type="entry name" value="Met-tRNA_ligase_1"/>
</dbReference>
<dbReference type="Pfam" id="PF08264">
    <property type="entry name" value="Anticodon_1"/>
    <property type="match status" value="1"/>
</dbReference>
<comment type="similarity">
    <text evidence="3 16">Belongs to the class-I aminoacyl-tRNA synthetase family. MetG type 1 subfamily.</text>
</comment>
<comment type="catalytic activity">
    <reaction evidence="15 16">
        <text>tRNA(Met) + L-methionine + ATP = L-methionyl-tRNA(Met) + AMP + diphosphate</text>
        <dbReference type="Rhea" id="RHEA:13481"/>
        <dbReference type="Rhea" id="RHEA-COMP:9667"/>
        <dbReference type="Rhea" id="RHEA-COMP:9698"/>
        <dbReference type="ChEBI" id="CHEBI:30616"/>
        <dbReference type="ChEBI" id="CHEBI:33019"/>
        <dbReference type="ChEBI" id="CHEBI:57844"/>
        <dbReference type="ChEBI" id="CHEBI:78442"/>
        <dbReference type="ChEBI" id="CHEBI:78530"/>
        <dbReference type="ChEBI" id="CHEBI:456215"/>
        <dbReference type="EC" id="6.1.1.10"/>
    </reaction>
</comment>
<comment type="function">
    <text evidence="1 16">Is required not only for elongation of protein synthesis but also for the initiation of all mRNA translation through initiator tRNA(fMet) aminoacylation.</text>
</comment>
<feature type="binding site" evidence="16">
    <location>
        <position position="351"/>
    </location>
    <ligand>
        <name>ATP</name>
        <dbReference type="ChEBI" id="CHEBI:30616"/>
    </ligand>
</feature>
<evidence type="ECO:0000256" key="17">
    <source>
        <dbReference type="SAM" id="MobiDB-lite"/>
    </source>
</evidence>
<dbReference type="InterPro" id="IPR014758">
    <property type="entry name" value="Met-tRNA_synth"/>
</dbReference>
<dbReference type="GO" id="GO:0005829">
    <property type="term" value="C:cytosol"/>
    <property type="evidence" value="ECO:0007669"/>
    <property type="project" value="TreeGrafter"/>
</dbReference>
<dbReference type="GO" id="GO:0004825">
    <property type="term" value="F:methionine-tRNA ligase activity"/>
    <property type="evidence" value="ECO:0007669"/>
    <property type="project" value="UniProtKB-UniRule"/>
</dbReference>
<dbReference type="CDD" id="cd02800">
    <property type="entry name" value="tRNA_bind_EcMetRS_like"/>
    <property type="match status" value="1"/>
</dbReference>
<dbReference type="HAMAP" id="MF_00098">
    <property type="entry name" value="Met_tRNA_synth_type1"/>
    <property type="match status" value="1"/>
</dbReference>
<dbReference type="Gene3D" id="2.40.50.140">
    <property type="entry name" value="Nucleic acid-binding proteins"/>
    <property type="match status" value="1"/>
</dbReference>
<dbReference type="NCBIfam" id="TIGR00398">
    <property type="entry name" value="metG"/>
    <property type="match status" value="1"/>
</dbReference>
<comment type="cofactor">
    <cofactor evidence="16">
        <name>Zn(2+)</name>
        <dbReference type="ChEBI" id="CHEBI:29105"/>
    </cofactor>
    <text evidence="16">Binds 1 zinc ion per subunit.</text>
</comment>
<evidence type="ECO:0000256" key="8">
    <source>
        <dbReference type="ARBA" id="ARBA00022723"/>
    </source>
</evidence>
<dbReference type="PANTHER" id="PTHR45765">
    <property type="entry name" value="METHIONINE--TRNA LIGASE"/>
    <property type="match status" value="1"/>
</dbReference>
<comment type="subunit">
    <text evidence="4 16">Homodimer.</text>
</comment>
<dbReference type="GO" id="GO:0046872">
    <property type="term" value="F:metal ion binding"/>
    <property type="evidence" value="ECO:0007669"/>
    <property type="project" value="UniProtKB-KW"/>
</dbReference>
<dbReference type="InterPro" id="IPR004495">
    <property type="entry name" value="Met-tRNA-synth_bsu_C"/>
</dbReference>
<dbReference type="EC" id="6.1.1.10" evidence="16"/>
<dbReference type="InterPro" id="IPR029038">
    <property type="entry name" value="MetRS_Zn"/>
</dbReference>
<dbReference type="SUPFAM" id="SSF50249">
    <property type="entry name" value="Nucleic acid-binding proteins"/>
    <property type="match status" value="1"/>
</dbReference>
<dbReference type="Pfam" id="PF01588">
    <property type="entry name" value="tRNA_bind"/>
    <property type="match status" value="1"/>
</dbReference>
<dbReference type="PROSITE" id="PS50886">
    <property type="entry name" value="TRBD"/>
    <property type="match status" value="1"/>
</dbReference>
<evidence type="ECO:0000256" key="16">
    <source>
        <dbReference type="HAMAP-Rule" id="MF_00098"/>
    </source>
</evidence>
<dbReference type="SUPFAM" id="SSF52374">
    <property type="entry name" value="Nucleotidylyl transferase"/>
    <property type="match status" value="1"/>
</dbReference>
<dbReference type="NCBIfam" id="NF001100">
    <property type="entry name" value="PRK00133.1"/>
    <property type="match status" value="1"/>
</dbReference>
<keyword evidence="10 16" id="KW-0862">Zinc</keyword>